<feature type="binding site" evidence="9">
    <location>
        <position position="260"/>
    </location>
    <ligand>
        <name>sn-glycerol 3-phosphate</name>
        <dbReference type="ChEBI" id="CHEBI:57597"/>
    </ligand>
</feature>
<evidence type="ECO:0000256" key="2">
    <source>
        <dbReference type="ARBA" id="ARBA00009156"/>
    </source>
</evidence>
<evidence type="ECO:0000256" key="6">
    <source>
        <dbReference type="ARBA" id="ARBA00022798"/>
    </source>
</evidence>
<dbReference type="FunFam" id="3.30.420.40:FF:000007">
    <property type="entry name" value="Glycerol kinase"/>
    <property type="match status" value="1"/>
</dbReference>
<feature type="binding site" evidence="9">
    <location>
        <position position="29"/>
    </location>
    <ligand>
        <name>ADP</name>
        <dbReference type="ChEBI" id="CHEBI:456216"/>
    </ligand>
</feature>
<dbReference type="InterPro" id="IPR000577">
    <property type="entry name" value="Carb_kinase_FGGY"/>
</dbReference>
<feature type="binding site" evidence="9">
    <location>
        <position position="29"/>
    </location>
    <ligand>
        <name>sn-glycerol 3-phosphate</name>
        <dbReference type="ChEBI" id="CHEBI:57597"/>
    </ligand>
</feature>
<dbReference type="AlphaFoldDB" id="A0A7X4GIS6"/>
<feature type="binding site" evidence="9">
    <location>
        <position position="31"/>
    </location>
    <ligand>
        <name>ATP</name>
        <dbReference type="ChEBI" id="CHEBI:30616"/>
    </ligand>
</feature>
<dbReference type="UniPathway" id="UPA00618">
    <property type="reaction ID" value="UER00672"/>
</dbReference>
<feature type="binding site" evidence="9">
    <location>
        <position position="33"/>
    </location>
    <ligand>
        <name>ADP</name>
        <dbReference type="ChEBI" id="CHEBI:456216"/>
    </ligand>
</feature>
<protein>
    <recommendedName>
        <fullName evidence="9">Glycerol kinase</fullName>
        <ecNumber evidence="9">2.7.1.30</ecNumber>
    </recommendedName>
    <alternativeName>
        <fullName evidence="9">ATP:glycerol 3-phosphotransferase</fullName>
    </alternativeName>
    <alternativeName>
        <fullName evidence="9">Glycerokinase</fullName>
        <shortName evidence="9">GK</shortName>
    </alternativeName>
</protein>
<comment type="activity regulation">
    <text evidence="9">Inhibited by fructose 1,6-bisphosphate (FBP).</text>
</comment>
<evidence type="ECO:0000256" key="7">
    <source>
        <dbReference type="ARBA" id="ARBA00022840"/>
    </source>
</evidence>
<dbReference type="NCBIfam" id="NF000756">
    <property type="entry name" value="PRK00047.1"/>
    <property type="match status" value="1"/>
</dbReference>
<dbReference type="SUPFAM" id="SSF53067">
    <property type="entry name" value="Actin-like ATPase domain"/>
    <property type="match status" value="2"/>
</dbReference>
<comment type="caution">
    <text evidence="13">The sequence shown here is derived from an EMBL/GenBank/DDBJ whole genome shotgun (WGS) entry which is preliminary data.</text>
</comment>
<dbReference type="InterPro" id="IPR018484">
    <property type="entry name" value="FGGY_N"/>
</dbReference>
<dbReference type="Gene3D" id="3.30.420.40">
    <property type="match status" value="2"/>
</dbReference>
<feature type="binding site" evidence="9">
    <location>
        <position position="325"/>
    </location>
    <ligand>
        <name>ATP</name>
        <dbReference type="ChEBI" id="CHEBI:30616"/>
    </ligand>
</feature>
<sequence>MPLDFNVVERTGETRVPAASHVLAIDQGTTSTRSIVFDAEGKPVATAQREFTQHYPRDGWVEHDPEDIWRDVLATVKEAIEQAGLAAGDLAAIGITNQRETVVVWDKTTGEPVHRAIVWQDRRTARTCSALREAGHEELVRRKTGLLLDPYFSGTKLAWILDEVEGAREKAERGELAFGTVDSFLLWRLTGGAVHATDVTNAGRTLLYDIHAQRWDEELCALLRVPMGMLPQVHDSSHVFGTTTADLFGAPVTIGGIAGDQQAALFGQACFAPGTIKSTYGTGCFILLNTGEEAVASDHGLLTTPAYRIGGRMTYALEGSIFAAGAAIKWLRDGIGIITHASQTNDMATRIEGNHGVYMVPAFVGLGAPHWDPEARGTITGLTFDTEPAHLARAALEAVAYQTLDLIEAMVADGGSTPHAVCIDGGMAANEWLCQFLADILQLPVERPEHLETTALGAAFLAGLAVGIWPDLAALAATRSSNRRYVPAMDADVRSGLLEGWRRALGSTLTRN</sequence>
<organism evidence="13 14">
    <name type="scientific">Novosphingobium silvae</name>
    <dbReference type="NCBI Taxonomy" id="2692619"/>
    <lineage>
        <taxon>Bacteria</taxon>
        <taxon>Pseudomonadati</taxon>
        <taxon>Pseudomonadota</taxon>
        <taxon>Alphaproteobacteria</taxon>
        <taxon>Sphingomonadales</taxon>
        <taxon>Sphingomonadaceae</taxon>
        <taxon>Novosphingobium</taxon>
    </lineage>
</organism>
<dbReference type="Pfam" id="PF02782">
    <property type="entry name" value="FGGY_C"/>
    <property type="match status" value="1"/>
</dbReference>
<dbReference type="PROSITE" id="PS00445">
    <property type="entry name" value="FGGY_KINASES_2"/>
    <property type="match status" value="1"/>
</dbReference>
<dbReference type="InterPro" id="IPR018483">
    <property type="entry name" value="Carb_kinase_FGGY_CS"/>
</dbReference>
<evidence type="ECO:0000256" key="1">
    <source>
        <dbReference type="ARBA" id="ARBA00005190"/>
    </source>
</evidence>
<keyword evidence="4 9" id="KW-0547">Nucleotide-binding</keyword>
<feature type="binding site" evidence="9">
    <location>
        <position position="151"/>
    </location>
    <ligand>
        <name>sn-glycerol 3-phosphate</name>
        <dbReference type="ChEBI" id="CHEBI:57597"/>
    </ligand>
</feature>
<evidence type="ECO:0000256" key="9">
    <source>
        <dbReference type="HAMAP-Rule" id="MF_00186"/>
    </source>
</evidence>
<evidence type="ECO:0000256" key="5">
    <source>
        <dbReference type="ARBA" id="ARBA00022777"/>
    </source>
</evidence>
<dbReference type="PIRSF" id="PIRSF000538">
    <property type="entry name" value="GlpK"/>
    <property type="match status" value="1"/>
</dbReference>
<comment type="function">
    <text evidence="9">Key enzyme in the regulation of glycerol uptake and metabolism. Catalyzes the phosphorylation of glycerol to yield sn-glycerol 3-phosphate.</text>
</comment>
<accession>A0A7X4GIS6</accession>
<proteinExistence type="inferred from homology"/>
<evidence type="ECO:0000259" key="11">
    <source>
        <dbReference type="Pfam" id="PF00370"/>
    </source>
</evidence>
<feature type="binding site" evidence="9">
    <location>
        <position position="282"/>
    </location>
    <ligand>
        <name>ATP</name>
        <dbReference type="ChEBI" id="CHEBI:30616"/>
    </ligand>
</feature>
<dbReference type="GO" id="GO:0005829">
    <property type="term" value="C:cytosol"/>
    <property type="evidence" value="ECO:0007669"/>
    <property type="project" value="TreeGrafter"/>
</dbReference>
<keyword evidence="3 9" id="KW-0808">Transferase</keyword>
<dbReference type="InterPro" id="IPR043129">
    <property type="entry name" value="ATPase_NBD"/>
</dbReference>
<feature type="domain" description="Carbohydrate kinase FGGY C-terminal" evidence="12">
    <location>
        <begin position="278"/>
        <end position="465"/>
    </location>
</feature>
<dbReference type="PROSITE" id="PS00933">
    <property type="entry name" value="FGGY_KINASES_1"/>
    <property type="match status" value="1"/>
</dbReference>
<dbReference type="GO" id="GO:0004370">
    <property type="term" value="F:glycerol kinase activity"/>
    <property type="evidence" value="ECO:0007669"/>
    <property type="project" value="UniProtKB-UniRule"/>
</dbReference>
<evidence type="ECO:0000313" key="13">
    <source>
        <dbReference type="EMBL" id="MYL98537.1"/>
    </source>
</evidence>
<feature type="binding site" evidence="9">
    <location>
        <position position="99"/>
    </location>
    <ligand>
        <name>sn-glycerol 3-phosphate</name>
        <dbReference type="ChEBI" id="CHEBI:57597"/>
    </ligand>
</feature>
<reference evidence="13 14" key="1">
    <citation type="submission" date="2019-12" db="EMBL/GenBank/DDBJ databases">
        <authorList>
            <person name="Feng G."/>
            <person name="Zhu H."/>
        </authorList>
    </citation>
    <scope>NUCLEOTIDE SEQUENCE [LARGE SCALE GENOMIC DNA]</scope>
    <source>
        <strain evidence="13 14">FGD1</strain>
    </source>
</reference>
<dbReference type="InterPro" id="IPR018485">
    <property type="entry name" value="FGGY_C"/>
</dbReference>
<evidence type="ECO:0000256" key="3">
    <source>
        <dbReference type="ARBA" id="ARBA00022679"/>
    </source>
</evidence>
<feature type="binding site" evidence="9">
    <location>
        <position position="325"/>
    </location>
    <ligand>
        <name>ADP</name>
        <dbReference type="ChEBI" id="CHEBI:456216"/>
    </ligand>
</feature>
<evidence type="ECO:0000313" key="14">
    <source>
        <dbReference type="Proteomes" id="UP000465810"/>
    </source>
</evidence>
<dbReference type="PANTHER" id="PTHR10196">
    <property type="entry name" value="SUGAR KINASE"/>
    <property type="match status" value="1"/>
</dbReference>
<feature type="binding site" evidence="9">
    <location>
        <position position="99"/>
    </location>
    <ligand>
        <name>glycerol</name>
        <dbReference type="ChEBI" id="CHEBI:17754"/>
    </ligand>
</feature>
<dbReference type="EMBL" id="WVTD01000008">
    <property type="protein sequence ID" value="MYL98537.1"/>
    <property type="molecule type" value="Genomic_DNA"/>
</dbReference>
<keyword evidence="14" id="KW-1185">Reference proteome</keyword>
<feature type="binding site" evidence="9">
    <location>
        <position position="100"/>
    </location>
    <ligand>
        <name>sn-glycerol 3-phosphate</name>
        <dbReference type="ChEBI" id="CHEBI:57597"/>
    </ligand>
</feature>
<feature type="binding site" evidence="9">
    <location>
        <position position="426"/>
    </location>
    <ligand>
        <name>ATP</name>
        <dbReference type="ChEBI" id="CHEBI:30616"/>
    </ligand>
</feature>
<feature type="binding site" evidence="9">
    <location>
        <position position="261"/>
    </location>
    <ligand>
        <name>glycerol</name>
        <dbReference type="ChEBI" id="CHEBI:17754"/>
    </ligand>
</feature>
<comment type="caution">
    <text evidence="9">Lacks conserved residue(s) required for the propagation of feature annotation.</text>
</comment>
<feature type="binding site" evidence="9">
    <location>
        <position position="100"/>
    </location>
    <ligand>
        <name>glycerol</name>
        <dbReference type="ChEBI" id="CHEBI:17754"/>
    </ligand>
</feature>
<comment type="similarity">
    <text evidence="2 9 10">Belongs to the FGGY kinase family.</text>
</comment>
<evidence type="ECO:0000256" key="4">
    <source>
        <dbReference type="ARBA" id="ARBA00022741"/>
    </source>
</evidence>
<feature type="binding site" evidence="9">
    <location>
        <position position="30"/>
    </location>
    <ligand>
        <name>ATP</name>
        <dbReference type="ChEBI" id="CHEBI:30616"/>
    </ligand>
</feature>
<dbReference type="GO" id="GO:0005524">
    <property type="term" value="F:ATP binding"/>
    <property type="evidence" value="ECO:0007669"/>
    <property type="project" value="UniProtKB-UniRule"/>
</dbReference>
<comment type="pathway">
    <text evidence="1 9">Polyol metabolism; glycerol degradation via glycerol kinase pathway; sn-glycerol 3-phosphate from glycerol: step 1/1.</text>
</comment>
<dbReference type="CDD" id="cd07786">
    <property type="entry name" value="FGGY_EcGK_like"/>
    <property type="match status" value="1"/>
</dbReference>
<evidence type="ECO:0000259" key="12">
    <source>
        <dbReference type="Pfam" id="PF02782"/>
    </source>
</evidence>
<feature type="binding site" evidence="9">
    <location>
        <position position="426"/>
    </location>
    <ligand>
        <name>ADP</name>
        <dbReference type="ChEBI" id="CHEBI:456216"/>
    </ligand>
</feature>
<feature type="binding site" evidence="9">
    <location>
        <position position="29"/>
    </location>
    <ligand>
        <name>ATP</name>
        <dbReference type="ChEBI" id="CHEBI:30616"/>
    </ligand>
</feature>
<keyword evidence="5 9" id="KW-0418">Kinase</keyword>
<feature type="domain" description="Carbohydrate kinase FGGY N-terminal" evidence="11">
    <location>
        <begin position="22"/>
        <end position="267"/>
    </location>
</feature>
<dbReference type="EC" id="2.7.1.30" evidence="9"/>
<name>A0A7X4GIS6_9SPHN</name>
<feature type="binding site" evidence="9">
    <location>
        <position position="282"/>
    </location>
    <ligand>
        <name>ADP</name>
        <dbReference type="ChEBI" id="CHEBI:456216"/>
    </ligand>
</feature>
<feature type="binding site" evidence="9">
    <location>
        <position position="151"/>
    </location>
    <ligand>
        <name>glycerol</name>
        <dbReference type="ChEBI" id="CHEBI:17754"/>
    </ligand>
</feature>
<dbReference type="NCBIfam" id="TIGR01311">
    <property type="entry name" value="glycerol_kin"/>
    <property type="match status" value="1"/>
</dbReference>
<dbReference type="GO" id="GO:0019563">
    <property type="term" value="P:glycerol catabolic process"/>
    <property type="evidence" value="ECO:0007669"/>
    <property type="project" value="UniProtKB-UniRule"/>
</dbReference>
<dbReference type="RefSeq" id="WP_160986174.1">
    <property type="nucleotide sequence ID" value="NZ_WVTD01000008.1"/>
</dbReference>
<keyword evidence="6 9" id="KW-0319">Glycerol metabolism</keyword>
<feature type="binding site" evidence="9">
    <location>
        <position position="260"/>
    </location>
    <ligand>
        <name>glycerol</name>
        <dbReference type="ChEBI" id="CHEBI:17754"/>
    </ligand>
</feature>
<dbReference type="Pfam" id="PF00370">
    <property type="entry name" value="FGGY_N"/>
    <property type="match status" value="1"/>
</dbReference>
<dbReference type="FunFam" id="3.30.420.40:FF:000008">
    <property type="entry name" value="Glycerol kinase"/>
    <property type="match status" value="1"/>
</dbReference>
<keyword evidence="7 9" id="KW-0067">ATP-binding</keyword>
<dbReference type="InterPro" id="IPR005999">
    <property type="entry name" value="Glycerol_kin"/>
</dbReference>
<evidence type="ECO:0000256" key="8">
    <source>
        <dbReference type="ARBA" id="ARBA00052101"/>
    </source>
</evidence>
<dbReference type="Proteomes" id="UP000465810">
    <property type="component" value="Unassembled WGS sequence"/>
</dbReference>
<feature type="binding site" evidence="9">
    <location>
        <position position="430"/>
    </location>
    <ligand>
        <name>ADP</name>
        <dbReference type="ChEBI" id="CHEBI:456216"/>
    </ligand>
</feature>
<dbReference type="GO" id="GO:0006072">
    <property type="term" value="P:glycerol-3-phosphate metabolic process"/>
    <property type="evidence" value="ECO:0007669"/>
    <property type="project" value="InterPro"/>
</dbReference>
<comment type="catalytic activity">
    <reaction evidence="8 9">
        <text>glycerol + ATP = sn-glycerol 3-phosphate + ADP + H(+)</text>
        <dbReference type="Rhea" id="RHEA:21644"/>
        <dbReference type="ChEBI" id="CHEBI:15378"/>
        <dbReference type="ChEBI" id="CHEBI:17754"/>
        <dbReference type="ChEBI" id="CHEBI:30616"/>
        <dbReference type="ChEBI" id="CHEBI:57597"/>
        <dbReference type="ChEBI" id="CHEBI:456216"/>
        <dbReference type="EC" id="2.7.1.30"/>
    </reaction>
</comment>
<gene>
    <name evidence="9 13" type="primary">glpK</name>
    <name evidence="13" type="ORF">GR702_12245</name>
</gene>
<dbReference type="PANTHER" id="PTHR10196:SF78">
    <property type="entry name" value="GLYCEROL KINASE"/>
    <property type="match status" value="1"/>
</dbReference>
<dbReference type="HAMAP" id="MF_00186">
    <property type="entry name" value="Glycerol_kin"/>
    <property type="match status" value="1"/>
</dbReference>
<evidence type="ECO:0000256" key="10">
    <source>
        <dbReference type="RuleBase" id="RU003733"/>
    </source>
</evidence>